<evidence type="ECO:0000256" key="5">
    <source>
        <dbReference type="ARBA" id="ARBA00023089"/>
    </source>
</evidence>
<keyword evidence="2" id="KW-0217">Developmental protein</keyword>
<dbReference type="GO" id="GO:0009908">
    <property type="term" value="P:flower development"/>
    <property type="evidence" value="ECO:0007669"/>
    <property type="project" value="UniProtKB-KW"/>
</dbReference>
<evidence type="ECO:0000259" key="9">
    <source>
        <dbReference type="PROSITE" id="PS50812"/>
    </source>
</evidence>
<dbReference type="InterPro" id="IPR006569">
    <property type="entry name" value="CID_dom"/>
</dbReference>
<comment type="caution">
    <text evidence="11">The sequence shown here is derived from an EMBL/GenBank/DDBJ whole genome shotgun (WGS) entry which is preliminary data.</text>
</comment>
<dbReference type="Pfam" id="PF04818">
    <property type="entry name" value="CID"/>
    <property type="match status" value="1"/>
</dbReference>
<dbReference type="SMART" id="SM00293">
    <property type="entry name" value="PWWP"/>
    <property type="match status" value="1"/>
</dbReference>
<keyword evidence="5" id="KW-0287">Flowering</keyword>
<gene>
    <name evidence="11" type="ORF">VNO77_17274</name>
</gene>
<dbReference type="EMBL" id="JAYMYQ010000004">
    <property type="protein sequence ID" value="KAK7336728.1"/>
    <property type="molecule type" value="Genomic_DNA"/>
</dbReference>
<evidence type="ECO:0000256" key="1">
    <source>
        <dbReference type="ARBA" id="ARBA00004123"/>
    </source>
</evidence>
<dbReference type="SUPFAM" id="SSF63748">
    <property type="entry name" value="Tudor/PWWP/MBT"/>
    <property type="match status" value="1"/>
</dbReference>
<dbReference type="PANTHER" id="PTHR12550">
    <property type="entry name" value="HEPATOMA-DERIVED GROWTH FACTOR-RELATED"/>
    <property type="match status" value="1"/>
</dbReference>
<evidence type="ECO:0000256" key="8">
    <source>
        <dbReference type="SAM" id="MobiDB-lite"/>
    </source>
</evidence>
<feature type="compositionally biased region" description="Polar residues" evidence="8">
    <location>
        <begin position="342"/>
        <end position="357"/>
    </location>
</feature>
<dbReference type="GO" id="GO:0006397">
    <property type="term" value="P:mRNA processing"/>
    <property type="evidence" value="ECO:0007669"/>
    <property type="project" value="UniProtKB-KW"/>
</dbReference>
<feature type="region of interest" description="Disordered" evidence="8">
    <location>
        <begin position="1089"/>
        <end position="1129"/>
    </location>
</feature>
<dbReference type="GO" id="GO:0005634">
    <property type="term" value="C:nucleus"/>
    <property type="evidence" value="ECO:0007669"/>
    <property type="project" value="UniProtKB-SubCell"/>
</dbReference>
<dbReference type="FunFam" id="1.25.40.90:FF:000037">
    <property type="entry name" value="Enhancer of ag-4 2"/>
    <property type="match status" value="1"/>
</dbReference>
<dbReference type="SMART" id="SM00582">
    <property type="entry name" value="RPR"/>
    <property type="match status" value="1"/>
</dbReference>
<keyword evidence="7" id="KW-0539">Nucleus</keyword>
<reference evidence="11 12" key="1">
    <citation type="submission" date="2024-01" db="EMBL/GenBank/DDBJ databases">
        <title>The genomes of 5 underutilized Papilionoideae crops provide insights into root nodulation and disease resistanc.</title>
        <authorList>
            <person name="Jiang F."/>
        </authorList>
    </citation>
    <scope>NUCLEOTIDE SEQUENCE [LARGE SCALE GENOMIC DNA]</scope>
    <source>
        <strain evidence="11">LVBAO_FW01</strain>
        <tissue evidence="11">Leaves</tissue>
    </source>
</reference>
<keyword evidence="4" id="KW-0805">Transcription regulation</keyword>
<evidence type="ECO:0000256" key="4">
    <source>
        <dbReference type="ARBA" id="ARBA00023015"/>
    </source>
</evidence>
<dbReference type="PROSITE" id="PS51391">
    <property type="entry name" value="CID"/>
    <property type="match status" value="1"/>
</dbReference>
<dbReference type="InterPro" id="IPR008942">
    <property type="entry name" value="ENTH_VHS"/>
</dbReference>
<dbReference type="PANTHER" id="PTHR12550:SF49">
    <property type="entry name" value="PROTEIN HUA2-LIKE 2-RELATED"/>
    <property type="match status" value="1"/>
</dbReference>
<comment type="subcellular location">
    <subcellularLocation>
        <location evidence="1">Nucleus</location>
    </subcellularLocation>
</comment>
<keyword evidence="12" id="KW-1185">Reference proteome</keyword>
<feature type="compositionally biased region" description="Pro residues" evidence="8">
    <location>
        <begin position="1091"/>
        <end position="1129"/>
    </location>
</feature>
<dbReference type="Gene3D" id="1.25.40.90">
    <property type="match status" value="1"/>
</dbReference>
<keyword evidence="6" id="KW-0804">Transcription</keyword>
<dbReference type="Pfam" id="PF00855">
    <property type="entry name" value="PWWP"/>
    <property type="match status" value="1"/>
</dbReference>
<dbReference type="InterPro" id="IPR000313">
    <property type="entry name" value="PWWP_dom"/>
</dbReference>
<evidence type="ECO:0000256" key="6">
    <source>
        <dbReference type="ARBA" id="ARBA00023163"/>
    </source>
</evidence>
<accession>A0AAN9LNI9</accession>
<evidence type="ECO:0000256" key="2">
    <source>
        <dbReference type="ARBA" id="ARBA00022473"/>
    </source>
</evidence>
<dbReference type="Gene3D" id="2.30.30.140">
    <property type="match status" value="1"/>
</dbReference>
<name>A0AAN9LNI9_CANGL</name>
<feature type="region of interest" description="Disordered" evidence="8">
    <location>
        <begin position="330"/>
        <end position="363"/>
    </location>
</feature>
<evidence type="ECO:0000259" key="10">
    <source>
        <dbReference type="PROSITE" id="PS51391"/>
    </source>
</evidence>
<dbReference type="Proteomes" id="UP001367508">
    <property type="component" value="Unassembled WGS sequence"/>
</dbReference>
<proteinExistence type="predicted"/>
<feature type="region of interest" description="Disordered" evidence="8">
    <location>
        <begin position="625"/>
        <end position="660"/>
    </location>
</feature>
<evidence type="ECO:0000256" key="3">
    <source>
        <dbReference type="ARBA" id="ARBA00022664"/>
    </source>
</evidence>
<dbReference type="CDD" id="cd20147">
    <property type="entry name" value="PWWP_HULK"/>
    <property type="match status" value="1"/>
</dbReference>
<protein>
    <submittedName>
        <fullName evidence="11">Uncharacterized protein</fullName>
    </submittedName>
</protein>
<keyword evidence="3" id="KW-0507">mRNA processing</keyword>
<feature type="domain" description="CID" evidence="10">
    <location>
        <begin position="817"/>
        <end position="958"/>
    </location>
</feature>
<organism evidence="11 12">
    <name type="scientific">Canavalia gladiata</name>
    <name type="common">Sword bean</name>
    <name type="synonym">Dolichos gladiatus</name>
    <dbReference type="NCBI Taxonomy" id="3824"/>
    <lineage>
        <taxon>Eukaryota</taxon>
        <taxon>Viridiplantae</taxon>
        <taxon>Streptophyta</taxon>
        <taxon>Embryophyta</taxon>
        <taxon>Tracheophyta</taxon>
        <taxon>Spermatophyta</taxon>
        <taxon>Magnoliopsida</taxon>
        <taxon>eudicotyledons</taxon>
        <taxon>Gunneridae</taxon>
        <taxon>Pentapetalae</taxon>
        <taxon>rosids</taxon>
        <taxon>fabids</taxon>
        <taxon>Fabales</taxon>
        <taxon>Fabaceae</taxon>
        <taxon>Papilionoideae</taxon>
        <taxon>50 kb inversion clade</taxon>
        <taxon>NPAAA clade</taxon>
        <taxon>indigoferoid/millettioid clade</taxon>
        <taxon>Phaseoleae</taxon>
        <taxon>Canavalia</taxon>
    </lineage>
</organism>
<feature type="domain" description="PWWP" evidence="9">
    <location>
        <begin position="24"/>
        <end position="81"/>
    </location>
</feature>
<evidence type="ECO:0000313" key="12">
    <source>
        <dbReference type="Proteomes" id="UP001367508"/>
    </source>
</evidence>
<dbReference type="PROSITE" id="PS50812">
    <property type="entry name" value="PWWP"/>
    <property type="match status" value="1"/>
</dbReference>
<evidence type="ECO:0000313" key="11">
    <source>
        <dbReference type="EMBL" id="KAK7336728.1"/>
    </source>
</evidence>
<sequence>MPPSRRKGAKKVVATAAACRQWKVGDLVLAKVKGFPPWPATVSEPEKWGYSADWKKVLVYFFGTQQIAFCNPADVEAFTEEKKQSLVKRQGRGSDFVRAVQEIIESYEKLKENEVDDTCSGGDIAIANVSNPLDPSANKGLKDQMDAPLTINSQIKSSNSVIGRPELVHAAGDDLTVAPREEPTDNGIATTSVKSSFPVTQRNAPVLRSRSTSHVQNFVVPCSDGGNSDGNKSADVLQNTSIRRSKRIRKSPDRFGCDDTDSSAYASNVSMEDNGSGIITTNSDGFSLNEGITIDSNFKLEQSETIECPEGDAELYKGLDLEIKAVINKKKRKPNRKKEANDSSGQNAGQSLQNMCGNSKEICPDQDGDEHLPLLKRARVRMGKSSIEAELNSIVHVQEKSGNEDIDSPQQIITSSYCENGGLAEGDSTALNEALVKISPSKLIAPCSENGSQIYKIKKDQIFGCSVDDEAALPPSKRLHRALEAMSANAAKEGQACMESSSSIMTSGGRCCISAIKGYPCTINNQGGSGLELQGLDSCGIDCSHVSMCSFSTRSNPIILIENESSTEVDKQLANFQQHETGNDVIPGGEDLSDSAVCQLAKVDLQIQSHGKISSNLDVKCCKVESNQDSPGPSLPPNDDDNVRPLNLSDASDTLEHGGISLDPVAGASESNKLLLQSSIHVSQNEVVVCEDMKRAVHDSSKIKDMHEVVKEVKFKVQEEDVNSVSISNGYSGEKGNLDIMSSPSLTDGRVCLLQGSPPNTTSVCNISTSDSSNILQNGSCSPDVHQKNTVCGPIDGWKDGTLANQRSRSAGKSTEAGDAALLYFEAMLGTLTRTKESIGRATRIAIDCAKFGIATKVVEILVHSLEIESSLHRRVDLFFLLDSIAQCSRGLKGDIGEAYPSAMKAVLPRLLSAAAPPGNAAKENRRQCLKVLRLWLERRILPESIIRHHIRELDSHSSSASACIFSRRSLRTERALDDPVREMEGMLVDEYGSNSSFKLPGFCMPPMLGDDGSDSDGGNFEAVTPEHDSDTYEVQDMTHAIEKHRHVLEDVDGELEMEDVAPSFDVELNSICNVETGNATELEKNLPVSFAPPLPQDMQPSCPPPPSSPPPPPPPPPPLPVPPPPPPTLHLMSATSDQYHVAVTPKVFTDSPSVKVDALRTMAQPLAVLRNSQPVSDAVQYTVHECRDRQMQMSESTCSFNPFPDNFRSTDGAIMHNKGYPLRPPHHVPSYQFSFVHGEHRMKSQREVLPLPSYSNRHHSAQNMTRENVYNNHERLKPPSYDYQERWSVPAPYSGPRYHDKDVLPPYGCHPNEPTRLPDHGWRFPPPSMNYRDSMAFRPHFEDAIPVANRGPSFWRPM</sequence>
<evidence type="ECO:0000256" key="7">
    <source>
        <dbReference type="ARBA" id="ARBA00023242"/>
    </source>
</evidence>